<sequence length="53" mass="6289">MNCQNYITSHLENYGWHRPQTLTNPSFQKLTQLSKMMSLRKHSNQLSQTPKLK</sequence>
<name>A0A139WEG2_TRICA</name>
<dbReference type="AlphaFoldDB" id="A0A139WEG2"/>
<keyword evidence="2" id="KW-1185">Reference proteome</keyword>
<evidence type="ECO:0000313" key="2">
    <source>
        <dbReference type="Proteomes" id="UP000007266"/>
    </source>
</evidence>
<reference evidence="1 2" key="2">
    <citation type="journal article" date="2010" name="Nucleic Acids Res.">
        <title>BeetleBase in 2010: revisions to provide comprehensive genomic information for Tribolium castaneum.</title>
        <authorList>
            <person name="Kim H.S."/>
            <person name="Murphy T."/>
            <person name="Xia J."/>
            <person name="Caragea D."/>
            <person name="Park Y."/>
            <person name="Beeman R.W."/>
            <person name="Lorenzen M.D."/>
            <person name="Butcher S."/>
            <person name="Manak J.R."/>
            <person name="Brown S.J."/>
        </authorList>
    </citation>
    <scope>GENOME REANNOTATION</scope>
    <source>
        <strain evidence="1 2">Georgia GA2</strain>
    </source>
</reference>
<accession>A0A139WEG2</accession>
<dbReference type="InParanoid" id="A0A139WEG2"/>
<proteinExistence type="predicted"/>
<gene>
    <name evidence="1" type="primary">AUGUSTUS-3.0.2_34799</name>
    <name evidence="1" type="ORF">TcasGA2_TC034799</name>
</gene>
<evidence type="ECO:0000313" key="1">
    <source>
        <dbReference type="EMBL" id="KYB26368.1"/>
    </source>
</evidence>
<dbReference type="EMBL" id="KQ971354">
    <property type="protein sequence ID" value="KYB26368.1"/>
    <property type="molecule type" value="Genomic_DNA"/>
</dbReference>
<protein>
    <submittedName>
        <fullName evidence="1">Uncharacterized protein</fullName>
    </submittedName>
</protein>
<reference evidence="1 2" key="1">
    <citation type="journal article" date="2008" name="Nature">
        <title>The genome of the model beetle and pest Tribolium castaneum.</title>
        <authorList>
            <consortium name="Tribolium Genome Sequencing Consortium"/>
            <person name="Richards S."/>
            <person name="Gibbs R.A."/>
            <person name="Weinstock G.M."/>
            <person name="Brown S.J."/>
            <person name="Denell R."/>
            <person name="Beeman R.W."/>
            <person name="Gibbs R."/>
            <person name="Beeman R.W."/>
            <person name="Brown S.J."/>
            <person name="Bucher G."/>
            <person name="Friedrich M."/>
            <person name="Grimmelikhuijzen C.J."/>
            <person name="Klingler M."/>
            <person name="Lorenzen M."/>
            <person name="Richards S."/>
            <person name="Roth S."/>
            <person name="Schroder R."/>
            <person name="Tautz D."/>
            <person name="Zdobnov E.M."/>
            <person name="Muzny D."/>
            <person name="Gibbs R.A."/>
            <person name="Weinstock G.M."/>
            <person name="Attaway T."/>
            <person name="Bell S."/>
            <person name="Buhay C.J."/>
            <person name="Chandrabose M.N."/>
            <person name="Chavez D."/>
            <person name="Clerk-Blankenburg K.P."/>
            <person name="Cree A."/>
            <person name="Dao M."/>
            <person name="Davis C."/>
            <person name="Chacko J."/>
            <person name="Dinh H."/>
            <person name="Dugan-Rocha S."/>
            <person name="Fowler G."/>
            <person name="Garner T.T."/>
            <person name="Garnes J."/>
            <person name="Gnirke A."/>
            <person name="Hawes A."/>
            <person name="Hernandez J."/>
            <person name="Hines S."/>
            <person name="Holder M."/>
            <person name="Hume J."/>
            <person name="Jhangiani S.N."/>
            <person name="Joshi V."/>
            <person name="Khan Z.M."/>
            <person name="Jackson L."/>
            <person name="Kovar C."/>
            <person name="Kowis A."/>
            <person name="Lee S."/>
            <person name="Lewis L.R."/>
            <person name="Margolis J."/>
            <person name="Morgan M."/>
            <person name="Nazareth L.V."/>
            <person name="Nguyen N."/>
            <person name="Okwuonu G."/>
            <person name="Parker D."/>
            <person name="Richards S."/>
            <person name="Ruiz S.J."/>
            <person name="Santibanez J."/>
            <person name="Savard J."/>
            <person name="Scherer S.E."/>
            <person name="Schneider B."/>
            <person name="Sodergren E."/>
            <person name="Tautz D."/>
            <person name="Vattahil S."/>
            <person name="Villasana D."/>
            <person name="White C.S."/>
            <person name="Wright R."/>
            <person name="Park Y."/>
            <person name="Beeman R.W."/>
            <person name="Lord J."/>
            <person name="Oppert B."/>
            <person name="Lorenzen M."/>
            <person name="Brown S."/>
            <person name="Wang L."/>
            <person name="Savard J."/>
            <person name="Tautz D."/>
            <person name="Richards S."/>
            <person name="Weinstock G."/>
            <person name="Gibbs R.A."/>
            <person name="Liu Y."/>
            <person name="Worley K."/>
            <person name="Weinstock G."/>
            <person name="Elsik C.G."/>
            <person name="Reese J.T."/>
            <person name="Elhaik E."/>
            <person name="Landan G."/>
            <person name="Graur D."/>
            <person name="Arensburger P."/>
            <person name="Atkinson P."/>
            <person name="Beeman R.W."/>
            <person name="Beidler J."/>
            <person name="Brown S.J."/>
            <person name="Demuth J.P."/>
            <person name="Drury D.W."/>
            <person name="Du Y.Z."/>
            <person name="Fujiwara H."/>
            <person name="Lorenzen M."/>
            <person name="Maselli V."/>
            <person name="Osanai M."/>
            <person name="Park Y."/>
            <person name="Robertson H.M."/>
            <person name="Tu Z."/>
            <person name="Wang J.J."/>
            <person name="Wang S."/>
            <person name="Richards S."/>
            <person name="Song H."/>
            <person name="Zhang L."/>
            <person name="Sodergren E."/>
            <person name="Werner D."/>
            <person name="Stanke M."/>
            <person name="Morgenstern B."/>
            <person name="Solovyev V."/>
            <person name="Kosarev P."/>
            <person name="Brown G."/>
            <person name="Chen H.C."/>
            <person name="Ermolaeva O."/>
            <person name="Hlavina W."/>
            <person name="Kapustin Y."/>
            <person name="Kiryutin B."/>
            <person name="Kitts P."/>
            <person name="Maglott D."/>
            <person name="Pruitt K."/>
            <person name="Sapojnikov V."/>
            <person name="Souvorov A."/>
            <person name="Mackey A.J."/>
            <person name="Waterhouse R.M."/>
            <person name="Wyder S."/>
            <person name="Zdobnov E.M."/>
            <person name="Zdobnov E.M."/>
            <person name="Wyder S."/>
            <person name="Kriventseva E.V."/>
            <person name="Kadowaki T."/>
            <person name="Bork P."/>
            <person name="Aranda M."/>
            <person name="Bao R."/>
            <person name="Beermann A."/>
            <person name="Berns N."/>
            <person name="Bolognesi R."/>
            <person name="Bonneton F."/>
            <person name="Bopp D."/>
            <person name="Brown S.J."/>
            <person name="Bucher G."/>
            <person name="Butts T."/>
            <person name="Chaumot A."/>
            <person name="Denell R.E."/>
            <person name="Ferrier D.E."/>
            <person name="Friedrich M."/>
            <person name="Gordon C.M."/>
            <person name="Jindra M."/>
            <person name="Klingler M."/>
            <person name="Lan Q."/>
            <person name="Lattorff H.M."/>
            <person name="Laudet V."/>
            <person name="von Levetsow C."/>
            <person name="Liu Z."/>
            <person name="Lutz R."/>
            <person name="Lynch J.A."/>
            <person name="da Fonseca R.N."/>
            <person name="Posnien N."/>
            <person name="Reuter R."/>
            <person name="Roth S."/>
            <person name="Savard J."/>
            <person name="Schinko J.B."/>
            <person name="Schmitt C."/>
            <person name="Schoppmeier M."/>
            <person name="Schroder R."/>
            <person name="Shippy T.D."/>
            <person name="Simonnet F."/>
            <person name="Marques-Souza H."/>
            <person name="Tautz D."/>
            <person name="Tomoyasu Y."/>
            <person name="Trauner J."/>
            <person name="Van der Zee M."/>
            <person name="Vervoort M."/>
            <person name="Wittkopp N."/>
            <person name="Wimmer E.A."/>
            <person name="Yang X."/>
            <person name="Jones A.K."/>
            <person name="Sattelle D.B."/>
            <person name="Ebert P.R."/>
            <person name="Nelson D."/>
            <person name="Scott J.G."/>
            <person name="Beeman R.W."/>
            <person name="Muthukrishnan S."/>
            <person name="Kramer K.J."/>
            <person name="Arakane Y."/>
            <person name="Beeman R.W."/>
            <person name="Zhu Q."/>
            <person name="Hogenkamp D."/>
            <person name="Dixit R."/>
            <person name="Oppert B."/>
            <person name="Jiang H."/>
            <person name="Zou Z."/>
            <person name="Marshall J."/>
            <person name="Elpidina E."/>
            <person name="Vinokurov K."/>
            <person name="Oppert C."/>
            <person name="Zou Z."/>
            <person name="Evans J."/>
            <person name="Lu Z."/>
            <person name="Zhao P."/>
            <person name="Sumathipala N."/>
            <person name="Altincicek B."/>
            <person name="Vilcinskas A."/>
            <person name="Williams M."/>
            <person name="Hultmark D."/>
            <person name="Hetru C."/>
            <person name="Jiang H."/>
            <person name="Grimmelikhuijzen C.J."/>
            <person name="Hauser F."/>
            <person name="Cazzamali G."/>
            <person name="Williamson M."/>
            <person name="Park Y."/>
            <person name="Li B."/>
            <person name="Tanaka Y."/>
            <person name="Predel R."/>
            <person name="Neupert S."/>
            <person name="Schachtner J."/>
            <person name="Verleyen P."/>
            <person name="Raible F."/>
            <person name="Bork P."/>
            <person name="Friedrich M."/>
            <person name="Walden K.K."/>
            <person name="Robertson H.M."/>
            <person name="Angeli S."/>
            <person name="Foret S."/>
            <person name="Bucher G."/>
            <person name="Schuetz S."/>
            <person name="Maleszka R."/>
            <person name="Wimmer E.A."/>
            <person name="Beeman R.W."/>
            <person name="Lorenzen M."/>
            <person name="Tomoyasu Y."/>
            <person name="Miller S.C."/>
            <person name="Grossmann D."/>
            <person name="Bucher G."/>
        </authorList>
    </citation>
    <scope>NUCLEOTIDE SEQUENCE [LARGE SCALE GENOMIC DNA]</scope>
    <source>
        <strain evidence="1 2">Georgia GA2</strain>
    </source>
</reference>
<dbReference type="Proteomes" id="UP000007266">
    <property type="component" value="Linkage group 7"/>
</dbReference>
<organism evidence="1 2">
    <name type="scientific">Tribolium castaneum</name>
    <name type="common">Red flour beetle</name>
    <dbReference type="NCBI Taxonomy" id="7070"/>
    <lineage>
        <taxon>Eukaryota</taxon>
        <taxon>Metazoa</taxon>
        <taxon>Ecdysozoa</taxon>
        <taxon>Arthropoda</taxon>
        <taxon>Hexapoda</taxon>
        <taxon>Insecta</taxon>
        <taxon>Pterygota</taxon>
        <taxon>Neoptera</taxon>
        <taxon>Endopterygota</taxon>
        <taxon>Coleoptera</taxon>
        <taxon>Polyphaga</taxon>
        <taxon>Cucujiformia</taxon>
        <taxon>Tenebrionidae</taxon>
        <taxon>Tenebrionidae incertae sedis</taxon>
        <taxon>Tribolium</taxon>
    </lineage>
</organism>